<accession>A0ABP7DQR3</accession>
<sequence length="241" mass="24968">MTSPDPLPTTVTAVAQLYAAERTAGQDTQRLDFMIFSILLAYIGVVTGWFVNAGALPPLVYAVVPLPAVGLVAYLVQLMDLAKVRSTSIDYLESRIRAYAQVDVDAAAPAIGSAAEKSVTDFGKVDGGFVVRLLRRGQAVVLYGVAIVASSAWVVGCLVYFRQSAAAQTAQPSLLAALGEIFFWLTVALGGLTVLNIIRVTTMFGGTRHVDGATQADTTAPAGSTPDGTDQAASGAPTGSG</sequence>
<feature type="transmembrane region" description="Helical" evidence="2">
    <location>
        <begin position="140"/>
        <end position="161"/>
    </location>
</feature>
<dbReference type="RefSeq" id="WP_344812903.1">
    <property type="nucleotide sequence ID" value="NZ_BAAAYX010000011.1"/>
</dbReference>
<proteinExistence type="predicted"/>
<evidence type="ECO:0000313" key="3">
    <source>
        <dbReference type="EMBL" id="GAA3707619.1"/>
    </source>
</evidence>
<keyword evidence="4" id="KW-1185">Reference proteome</keyword>
<evidence type="ECO:0000256" key="2">
    <source>
        <dbReference type="SAM" id="Phobius"/>
    </source>
</evidence>
<protein>
    <submittedName>
        <fullName evidence="3">Uncharacterized protein</fullName>
    </submittedName>
</protein>
<keyword evidence="2" id="KW-1133">Transmembrane helix</keyword>
<feature type="region of interest" description="Disordered" evidence="1">
    <location>
        <begin position="214"/>
        <end position="241"/>
    </location>
</feature>
<feature type="compositionally biased region" description="Polar residues" evidence="1">
    <location>
        <begin position="215"/>
        <end position="241"/>
    </location>
</feature>
<name>A0ABP7DQR3_9ACTN</name>
<organism evidence="3 4">
    <name type="scientific">Microlunatus aurantiacus</name>
    <dbReference type="NCBI Taxonomy" id="446786"/>
    <lineage>
        <taxon>Bacteria</taxon>
        <taxon>Bacillati</taxon>
        <taxon>Actinomycetota</taxon>
        <taxon>Actinomycetes</taxon>
        <taxon>Propionibacteriales</taxon>
        <taxon>Propionibacteriaceae</taxon>
        <taxon>Microlunatus</taxon>
    </lineage>
</organism>
<keyword evidence="2" id="KW-0812">Transmembrane</keyword>
<reference evidence="4" key="1">
    <citation type="journal article" date="2019" name="Int. J. Syst. Evol. Microbiol.">
        <title>The Global Catalogue of Microorganisms (GCM) 10K type strain sequencing project: providing services to taxonomists for standard genome sequencing and annotation.</title>
        <authorList>
            <consortium name="The Broad Institute Genomics Platform"/>
            <consortium name="The Broad Institute Genome Sequencing Center for Infectious Disease"/>
            <person name="Wu L."/>
            <person name="Ma J."/>
        </authorList>
    </citation>
    <scope>NUCLEOTIDE SEQUENCE [LARGE SCALE GENOMIC DNA]</scope>
    <source>
        <strain evidence="4">JCM 16548</strain>
    </source>
</reference>
<evidence type="ECO:0000313" key="4">
    <source>
        <dbReference type="Proteomes" id="UP001500051"/>
    </source>
</evidence>
<keyword evidence="2" id="KW-0472">Membrane</keyword>
<gene>
    <name evidence="3" type="ORF">GCM10022204_26950</name>
</gene>
<evidence type="ECO:0000256" key="1">
    <source>
        <dbReference type="SAM" id="MobiDB-lite"/>
    </source>
</evidence>
<dbReference type="EMBL" id="BAAAYX010000011">
    <property type="protein sequence ID" value="GAA3707619.1"/>
    <property type="molecule type" value="Genomic_DNA"/>
</dbReference>
<dbReference type="Proteomes" id="UP001500051">
    <property type="component" value="Unassembled WGS sequence"/>
</dbReference>
<feature type="transmembrane region" description="Helical" evidence="2">
    <location>
        <begin position="58"/>
        <end position="76"/>
    </location>
</feature>
<feature type="transmembrane region" description="Helical" evidence="2">
    <location>
        <begin position="31"/>
        <end position="52"/>
    </location>
</feature>
<comment type="caution">
    <text evidence="3">The sequence shown here is derived from an EMBL/GenBank/DDBJ whole genome shotgun (WGS) entry which is preliminary data.</text>
</comment>
<feature type="transmembrane region" description="Helical" evidence="2">
    <location>
        <begin position="181"/>
        <end position="198"/>
    </location>
</feature>